<proteinExistence type="predicted"/>
<gene>
    <name evidence="2" type="ORF">FA13DRAFT_1799604</name>
</gene>
<dbReference type="AlphaFoldDB" id="A0A4Y7SJ62"/>
<name>A0A4Y7SJ62_COPMI</name>
<dbReference type="Proteomes" id="UP000298030">
    <property type="component" value="Unassembled WGS sequence"/>
</dbReference>
<evidence type="ECO:0000313" key="2">
    <source>
        <dbReference type="EMBL" id="TEB21634.1"/>
    </source>
</evidence>
<dbReference type="EMBL" id="QPFP01000105">
    <property type="protein sequence ID" value="TEB21634.1"/>
    <property type="molecule type" value="Genomic_DNA"/>
</dbReference>
<evidence type="ECO:0000313" key="3">
    <source>
        <dbReference type="Proteomes" id="UP000298030"/>
    </source>
</evidence>
<comment type="caution">
    <text evidence="2">The sequence shown here is derived from an EMBL/GenBank/DDBJ whole genome shotgun (WGS) entry which is preliminary data.</text>
</comment>
<accession>A0A4Y7SJ62</accession>
<evidence type="ECO:0000256" key="1">
    <source>
        <dbReference type="SAM" id="MobiDB-lite"/>
    </source>
</evidence>
<organism evidence="2 3">
    <name type="scientific">Coprinellus micaceus</name>
    <name type="common">Glistening ink-cap mushroom</name>
    <name type="synonym">Coprinus micaceus</name>
    <dbReference type="NCBI Taxonomy" id="71717"/>
    <lineage>
        <taxon>Eukaryota</taxon>
        <taxon>Fungi</taxon>
        <taxon>Dikarya</taxon>
        <taxon>Basidiomycota</taxon>
        <taxon>Agaricomycotina</taxon>
        <taxon>Agaricomycetes</taxon>
        <taxon>Agaricomycetidae</taxon>
        <taxon>Agaricales</taxon>
        <taxon>Agaricineae</taxon>
        <taxon>Psathyrellaceae</taxon>
        <taxon>Coprinellus</taxon>
    </lineage>
</organism>
<feature type="region of interest" description="Disordered" evidence="1">
    <location>
        <begin position="1"/>
        <end position="27"/>
    </location>
</feature>
<keyword evidence="3" id="KW-1185">Reference proteome</keyword>
<protein>
    <submittedName>
        <fullName evidence="2">Uncharacterized protein</fullName>
    </submittedName>
</protein>
<sequence length="173" mass="18379">MERRGRGPEKGDVGRPPSAASAWAGEKEEEVKGMQEYLGRVVGVVGKVDASRTDSSVPTSLPRPGETYVTPPAPAAYDGRTGVQYLDVRLGGGYAGGFGSTRVIVDFWFTCTCTCGWRESDEEGVVERTRQTPAEEAVDTEDRECADLEGGSWWPGCVCVGSSTLKGPGRGAV</sequence>
<feature type="compositionally biased region" description="Basic and acidic residues" evidence="1">
    <location>
        <begin position="1"/>
        <end position="13"/>
    </location>
</feature>
<reference evidence="2 3" key="1">
    <citation type="journal article" date="2019" name="Nat. Ecol. Evol.">
        <title>Megaphylogeny resolves global patterns of mushroom evolution.</title>
        <authorList>
            <person name="Varga T."/>
            <person name="Krizsan K."/>
            <person name="Foldi C."/>
            <person name="Dima B."/>
            <person name="Sanchez-Garcia M."/>
            <person name="Sanchez-Ramirez S."/>
            <person name="Szollosi G.J."/>
            <person name="Szarkandi J.G."/>
            <person name="Papp V."/>
            <person name="Albert L."/>
            <person name="Andreopoulos W."/>
            <person name="Angelini C."/>
            <person name="Antonin V."/>
            <person name="Barry K.W."/>
            <person name="Bougher N.L."/>
            <person name="Buchanan P."/>
            <person name="Buyck B."/>
            <person name="Bense V."/>
            <person name="Catcheside P."/>
            <person name="Chovatia M."/>
            <person name="Cooper J."/>
            <person name="Damon W."/>
            <person name="Desjardin D."/>
            <person name="Finy P."/>
            <person name="Geml J."/>
            <person name="Haridas S."/>
            <person name="Hughes K."/>
            <person name="Justo A."/>
            <person name="Karasinski D."/>
            <person name="Kautmanova I."/>
            <person name="Kiss B."/>
            <person name="Kocsube S."/>
            <person name="Kotiranta H."/>
            <person name="LaButti K.M."/>
            <person name="Lechner B.E."/>
            <person name="Liimatainen K."/>
            <person name="Lipzen A."/>
            <person name="Lukacs Z."/>
            <person name="Mihaltcheva S."/>
            <person name="Morgado L.N."/>
            <person name="Niskanen T."/>
            <person name="Noordeloos M.E."/>
            <person name="Ohm R.A."/>
            <person name="Ortiz-Santana B."/>
            <person name="Ovrebo C."/>
            <person name="Racz N."/>
            <person name="Riley R."/>
            <person name="Savchenko A."/>
            <person name="Shiryaev A."/>
            <person name="Soop K."/>
            <person name="Spirin V."/>
            <person name="Szebenyi C."/>
            <person name="Tomsovsky M."/>
            <person name="Tulloss R.E."/>
            <person name="Uehling J."/>
            <person name="Grigoriev I.V."/>
            <person name="Vagvolgyi C."/>
            <person name="Papp T."/>
            <person name="Martin F.M."/>
            <person name="Miettinen O."/>
            <person name="Hibbett D.S."/>
            <person name="Nagy L.G."/>
        </authorList>
    </citation>
    <scope>NUCLEOTIDE SEQUENCE [LARGE SCALE GENOMIC DNA]</scope>
    <source>
        <strain evidence="2 3">FP101781</strain>
    </source>
</reference>